<dbReference type="Proteomes" id="UP001239169">
    <property type="component" value="Plasmid unnamed1"/>
</dbReference>
<reference evidence="3 4" key="1">
    <citation type="submission" date="2023-04" db="EMBL/GenBank/DDBJ databases">
        <title>Bacteria Genome Submission.</title>
        <authorList>
            <person name="Isaac P."/>
        </authorList>
    </citation>
    <scope>NUCLEOTIDE SEQUENCE [LARGE SCALE GENOMIC DNA]</scope>
    <source>
        <strain evidence="3 4">SampleS7P1</strain>
        <plasmid evidence="3 4">unnamed1</plasmid>
    </source>
</reference>
<keyword evidence="3" id="KW-0614">Plasmid</keyword>
<feature type="coiled-coil region" evidence="1">
    <location>
        <begin position="636"/>
        <end position="670"/>
    </location>
</feature>
<evidence type="ECO:0000259" key="2">
    <source>
        <dbReference type="Pfam" id="PF06605"/>
    </source>
</evidence>
<organism evidence="3 4">
    <name type="scientific">Paraclostridium bifermentans</name>
    <name type="common">Clostridium bifermentans</name>
    <dbReference type="NCBI Taxonomy" id="1490"/>
    <lineage>
        <taxon>Bacteria</taxon>
        <taxon>Bacillati</taxon>
        <taxon>Bacillota</taxon>
        <taxon>Clostridia</taxon>
        <taxon>Peptostreptococcales</taxon>
        <taxon>Peptostreptococcaceae</taxon>
        <taxon>Paraclostridium</taxon>
    </lineage>
</organism>
<geneLocation type="plasmid" evidence="3 4">
    <name>unnamed1</name>
</geneLocation>
<evidence type="ECO:0000256" key="1">
    <source>
        <dbReference type="SAM" id="Coils"/>
    </source>
</evidence>
<accession>A0ABY8R769</accession>
<dbReference type="InterPro" id="IPR010572">
    <property type="entry name" value="Tail_dom"/>
</dbReference>
<feature type="domain" description="Tail spike" evidence="2">
    <location>
        <begin position="38"/>
        <end position="270"/>
    </location>
</feature>
<proteinExistence type="predicted"/>
<keyword evidence="4" id="KW-1185">Reference proteome</keyword>
<dbReference type="EMBL" id="CP124686">
    <property type="protein sequence ID" value="WGX77420.1"/>
    <property type="molecule type" value="Genomic_DNA"/>
</dbReference>
<gene>
    <name evidence="3" type="ORF">QJS64_19425</name>
</gene>
<dbReference type="Pfam" id="PF06605">
    <property type="entry name" value="Prophage_tail"/>
    <property type="match status" value="1"/>
</dbReference>
<dbReference type="Gene3D" id="1.10.287.1490">
    <property type="match status" value="1"/>
</dbReference>
<keyword evidence="1" id="KW-0175">Coiled coil</keyword>
<dbReference type="InterPro" id="IPR007119">
    <property type="entry name" value="Phage_tail_spike_N"/>
</dbReference>
<evidence type="ECO:0000313" key="4">
    <source>
        <dbReference type="Proteomes" id="UP001239169"/>
    </source>
</evidence>
<sequence length="845" mass="93601">MKNKENEFVIKSIDPNNEYTNIKAIINLEDIKGKSIQNIDFTNTKVDDIVRVAIASTGWILKDSGITKRRTLRLTNTNALDVLREIRKVFRVDIRYDTINREISIFEEFGEDKGSYITEKLNLRSIYNPLSSYDYITRIYPYGKDGLNISSINNGKEYIDNFQYSSKIIEYIWKDERYTDINSLKTDVLAKLEELSKPISSYECSIIDLASQSTEYSFLDFSLGDTVTLLSTTHKFRDKQRIIKYIKYPQEPTRNVVELGNRILTFEELQKENEYKNQVVENITSDNGTIKEDAVPGISTDKIYDFDVNVGRVVNLTAINADINYLKAQNITVSGTISALQGEFGTLKTNVGEIDSLVVKHTAQINDLKATTATIEDLKVTNATIQNMEVELGKIQTLVNGNLSSENIQAGGITSDKLTISNGFIKNAMIESLDVNKINAGDISTNKFRIISNDGGIEIVGATQQFKDKNNKVRIQMGKDAQGNFNFIIRGEDGTTTLIDHTGIKAKAIADDLIVNNMIASDAVGEKQINYSSFANGFNKDTNTTTLKATKIKLDNQNQSLEVAFNSLKTQADGTKSLTESHSTTINVIQGQINTAINNTQIIKDGQTILLKDDYNRTVQTVNSMNSTLSSHTTKINESNGKIENVETKVNTVERDLNSITARVSSAETNVTTVNKVANNALSTANTANSQANTNKGNITNLQGEVTTVKSNVASLDVNLQGITQRVSSNESTTVLLTNQVNQVDGKINNAKNDAITSSVGVKDTRNTNENPQWYLTNYPKRSIDEFKTFKILGINTSSAYGVLTTNVPWSDSSGGYPIQTFRSNSDGTFERKGTSNTTWVAGNK</sequence>
<dbReference type="NCBIfam" id="TIGR01665">
    <property type="entry name" value="put_anti_recept"/>
    <property type="match status" value="1"/>
</dbReference>
<dbReference type="SUPFAM" id="SSF57997">
    <property type="entry name" value="Tropomyosin"/>
    <property type="match status" value="1"/>
</dbReference>
<protein>
    <submittedName>
        <fullName evidence="3">Phage tail spike protein</fullName>
    </submittedName>
</protein>
<evidence type="ECO:0000313" key="3">
    <source>
        <dbReference type="EMBL" id="WGX77420.1"/>
    </source>
</evidence>
<name>A0ABY8R769_PARBF</name>